<dbReference type="InterPro" id="IPR024455">
    <property type="entry name" value="Phage_capsid"/>
</dbReference>
<reference evidence="3" key="2">
    <citation type="submission" date="2021-06" db="EMBL/GenBank/DDBJ databases">
        <authorList>
            <person name="Rogers T.H."/>
            <person name="Ramsay J.P."/>
            <person name="Wang P."/>
            <person name="Terpolilli J."/>
        </authorList>
    </citation>
    <scope>NUCLEOTIDE SEQUENCE</scope>
    <source>
        <strain evidence="3">WSM5005</strain>
    </source>
</reference>
<evidence type="ECO:0000259" key="2">
    <source>
        <dbReference type="Pfam" id="PF05065"/>
    </source>
</evidence>
<proteinExistence type="predicted"/>
<accession>A0A1L1P6R0</accession>
<evidence type="ECO:0000256" key="1">
    <source>
        <dbReference type="ARBA" id="ARBA00004328"/>
    </source>
</evidence>
<reference evidence="3" key="1">
    <citation type="submission" date="2016-09" db="EMBL/GenBank/DDBJ databases">
        <title>The Complete Genome of Burkholderia sprentiae wsm5005.</title>
        <authorList>
            <person name="De Meyer S."/>
            <person name="Wang P."/>
            <person name="Terpolilli J."/>
        </authorList>
    </citation>
    <scope>NUCLEOTIDE SEQUENCE [LARGE SCALE GENOMIC DNA]</scope>
    <source>
        <strain evidence="3">WSM5005</strain>
    </source>
</reference>
<evidence type="ECO:0000313" key="4">
    <source>
        <dbReference type="Proteomes" id="UP000179860"/>
    </source>
</evidence>
<dbReference type="Proteomes" id="UP000179860">
    <property type="component" value="Chromosome 2"/>
</dbReference>
<dbReference type="AlphaFoldDB" id="A0A1L1P6R0"/>
<feature type="domain" description="Phage capsid-like C-terminal" evidence="2">
    <location>
        <begin position="61"/>
        <end position="305"/>
    </location>
</feature>
<organism evidence="3 4">
    <name type="scientific">Paraburkholderia sprentiae WSM5005</name>
    <dbReference type="NCBI Taxonomy" id="754502"/>
    <lineage>
        <taxon>Bacteria</taxon>
        <taxon>Pseudomonadati</taxon>
        <taxon>Pseudomonadota</taxon>
        <taxon>Betaproteobacteria</taxon>
        <taxon>Burkholderiales</taxon>
        <taxon>Burkholderiaceae</taxon>
        <taxon>Paraburkholderia</taxon>
    </lineage>
</organism>
<keyword evidence="4" id="KW-1185">Reference proteome</keyword>
<dbReference type="SUPFAM" id="SSF56563">
    <property type="entry name" value="Major capsid protein gp5"/>
    <property type="match status" value="1"/>
</dbReference>
<evidence type="ECO:0000313" key="3">
    <source>
        <dbReference type="EMBL" id="APA88513.1"/>
    </source>
</evidence>
<gene>
    <name evidence="3" type="ORF">BJG93_24505</name>
</gene>
<dbReference type="Pfam" id="PF05065">
    <property type="entry name" value="Phage_capsid"/>
    <property type="match status" value="1"/>
</dbReference>
<dbReference type="OrthoDB" id="9804926at2"/>
<dbReference type="EMBL" id="CP017562">
    <property type="protein sequence ID" value="APA88513.1"/>
    <property type="molecule type" value="Genomic_DNA"/>
</dbReference>
<comment type="subcellular location">
    <subcellularLocation>
        <location evidence="1">Virion</location>
    </subcellularLocation>
</comment>
<dbReference type="NCBIfam" id="TIGR01554">
    <property type="entry name" value="major_cap_HK97"/>
    <property type="match status" value="1"/>
</dbReference>
<dbReference type="STRING" id="754502.BJG93_24505"/>
<name>A0A1L1P6R0_9BURK</name>
<protein>
    <submittedName>
        <fullName evidence="3">Phage major capsid protein</fullName>
    </submittedName>
</protein>
<dbReference type="KEGG" id="pspw:BJG93_24505"/>
<dbReference type="RefSeq" id="WP_027196002.1">
    <property type="nucleotide sequence ID" value="NZ_CP017562.2"/>
</dbReference>
<dbReference type="InterPro" id="IPR054612">
    <property type="entry name" value="Phage_capsid-like_C"/>
</dbReference>
<sequence>MIAGNSFVKFIRCMAKANGDPLQAAELCRKDYSDGAALSLCQKAIISTGDLGGDAAWRASMAEFMAGVATYDLLPRVGAVSPLHIIPLRTRVLVQDEDPVAIWTGEGEPVVVSGASFTETKVEPQKAAGLIVVTKEVVALASDAAETALTRSLQRAVARITSAAAFAAAPVAGAPASLLVDATEVPSTGDVKADMAALTAAFKGDIERAVLVMSSNTALSLCLQPSLVGSAGGLGVKGGVFCGLPVVASSAVADDVVALVDAGGVTYGDDGVELDVATQADVTIDGVMHSLWAENLVGYLARRFVAWQAAPGSIAYLSDAAWATTAAATKRKGHTS</sequence>